<dbReference type="CDD" id="cd07185">
    <property type="entry name" value="OmpA_C-like"/>
    <property type="match status" value="1"/>
</dbReference>
<keyword evidence="5" id="KW-1185">Reference proteome</keyword>
<evidence type="ECO:0000256" key="1">
    <source>
        <dbReference type="PROSITE-ProRule" id="PRU00473"/>
    </source>
</evidence>
<organism evidence="4 5">
    <name type="scientific">Teretinema zuelzerae</name>
    <dbReference type="NCBI Taxonomy" id="156"/>
    <lineage>
        <taxon>Bacteria</taxon>
        <taxon>Pseudomonadati</taxon>
        <taxon>Spirochaetota</taxon>
        <taxon>Spirochaetia</taxon>
        <taxon>Spirochaetales</taxon>
        <taxon>Treponemataceae</taxon>
        <taxon>Teretinema</taxon>
    </lineage>
</organism>
<reference evidence="4" key="1">
    <citation type="submission" date="2021-08" db="EMBL/GenBank/DDBJ databases">
        <title>Comparative analyses of Brucepasteria parasyntrophica and Teretinema zuelzerae.</title>
        <authorList>
            <person name="Song Y."/>
            <person name="Brune A."/>
        </authorList>
    </citation>
    <scope>NUCLEOTIDE SEQUENCE</scope>
    <source>
        <strain evidence="4">DSM 1903</strain>
    </source>
</reference>
<name>A0AAE3JIN0_9SPIR</name>
<dbReference type="InterPro" id="IPR036737">
    <property type="entry name" value="OmpA-like_sf"/>
</dbReference>
<dbReference type="PANTHER" id="PTHR30329:SF21">
    <property type="entry name" value="LIPOPROTEIN YIAD-RELATED"/>
    <property type="match status" value="1"/>
</dbReference>
<gene>
    <name evidence="4" type="ORF">K7J14_01385</name>
</gene>
<dbReference type="PROSITE" id="PS51123">
    <property type="entry name" value="OMPA_2"/>
    <property type="match status" value="1"/>
</dbReference>
<protein>
    <submittedName>
        <fullName evidence="4">OmpA family protein</fullName>
    </submittedName>
</protein>
<dbReference type="SUPFAM" id="SSF103088">
    <property type="entry name" value="OmpA-like"/>
    <property type="match status" value="1"/>
</dbReference>
<dbReference type="InterPro" id="IPR006665">
    <property type="entry name" value="OmpA-like"/>
</dbReference>
<evidence type="ECO:0000256" key="2">
    <source>
        <dbReference type="SAM" id="SignalP"/>
    </source>
</evidence>
<feature type="signal peptide" evidence="2">
    <location>
        <begin position="1"/>
        <end position="25"/>
    </location>
</feature>
<feature type="chain" id="PRO_5042167864" evidence="2">
    <location>
        <begin position="26"/>
        <end position="442"/>
    </location>
</feature>
<accession>A0AAE3JIN0</accession>
<dbReference type="Proteomes" id="UP001198163">
    <property type="component" value="Unassembled WGS sequence"/>
</dbReference>
<dbReference type="Pfam" id="PF00691">
    <property type="entry name" value="OmpA"/>
    <property type="match status" value="1"/>
</dbReference>
<dbReference type="AlphaFoldDB" id="A0AAE3JIN0"/>
<dbReference type="InterPro" id="IPR050330">
    <property type="entry name" value="Bact_OuterMem_StrucFunc"/>
</dbReference>
<proteinExistence type="predicted"/>
<dbReference type="EMBL" id="JAINWA010000001">
    <property type="protein sequence ID" value="MCD1653350.1"/>
    <property type="molecule type" value="Genomic_DNA"/>
</dbReference>
<dbReference type="GO" id="GO:0016020">
    <property type="term" value="C:membrane"/>
    <property type="evidence" value="ECO:0007669"/>
    <property type="project" value="UniProtKB-UniRule"/>
</dbReference>
<evidence type="ECO:0000259" key="3">
    <source>
        <dbReference type="PROSITE" id="PS51123"/>
    </source>
</evidence>
<dbReference type="PROSITE" id="PS51257">
    <property type="entry name" value="PROKAR_LIPOPROTEIN"/>
    <property type="match status" value="1"/>
</dbReference>
<comment type="caution">
    <text evidence="4">The sequence shown here is derived from an EMBL/GenBank/DDBJ whole genome shotgun (WGS) entry which is preliminary data.</text>
</comment>
<dbReference type="Gene3D" id="3.30.1330.60">
    <property type="entry name" value="OmpA-like domain"/>
    <property type="match status" value="1"/>
</dbReference>
<dbReference type="PANTHER" id="PTHR30329">
    <property type="entry name" value="STATOR ELEMENT OF FLAGELLAR MOTOR COMPLEX"/>
    <property type="match status" value="1"/>
</dbReference>
<sequence>MFFTKGMARAACGMLILLGCSNAAAQQRPMEATSSIDWQKETIHSVLSLDTIKTGIQLPSGRNSALQILEMETPALLKDTFFSILVDSSSLLGDSVERGEISLGDLNRIIDTGKRTPPWVSPDLKKVSMTHAVDLADIGSLFIHHTAVQKPKPILDTIPSRAFSGILIDARSPLPVHGEYEQAILQPCLFPRIWNSGMELLYEKNMVKPEIAKKQGIALYSSNPDESAYRDVIGDNPLRVSARQIFGTHHTDPIISNDDYLRIMTQSENRDLLANGKVVILCSEESLESRGIGPRKDDAYYFAWKDVGERLSAREAKKIDFSDSWKGLKLTIYDIRFVADTARILPEERGRLDVIAEALLLAGPRASFLIEGHTASVGKPAGETALSVDRALTIAKELQARGIAAERIHSAGFGGTKPVANNDTDEGRALNRRVEITIQLPD</sequence>
<evidence type="ECO:0000313" key="5">
    <source>
        <dbReference type="Proteomes" id="UP001198163"/>
    </source>
</evidence>
<keyword evidence="2" id="KW-0732">Signal</keyword>
<feature type="domain" description="OmpA-like" evidence="3">
    <location>
        <begin position="324"/>
        <end position="442"/>
    </location>
</feature>
<evidence type="ECO:0000313" key="4">
    <source>
        <dbReference type="EMBL" id="MCD1653350.1"/>
    </source>
</evidence>
<dbReference type="RefSeq" id="WP_230752276.1">
    <property type="nucleotide sequence ID" value="NZ_JAINWA010000001.1"/>
</dbReference>
<keyword evidence="1" id="KW-0472">Membrane</keyword>